<feature type="chain" id="PRO_5046963844" evidence="1">
    <location>
        <begin position="17"/>
        <end position="226"/>
    </location>
</feature>
<organism evidence="2 3">
    <name type="scientific">Porites evermanni</name>
    <dbReference type="NCBI Taxonomy" id="104178"/>
    <lineage>
        <taxon>Eukaryota</taxon>
        <taxon>Metazoa</taxon>
        <taxon>Cnidaria</taxon>
        <taxon>Anthozoa</taxon>
        <taxon>Hexacorallia</taxon>
        <taxon>Scleractinia</taxon>
        <taxon>Fungiina</taxon>
        <taxon>Poritidae</taxon>
        <taxon>Porites</taxon>
    </lineage>
</organism>
<feature type="signal peptide" evidence="1">
    <location>
        <begin position="1"/>
        <end position="16"/>
    </location>
</feature>
<dbReference type="EMBL" id="CALNXI010001419">
    <property type="protein sequence ID" value="CAH3168426.1"/>
    <property type="molecule type" value="Genomic_DNA"/>
</dbReference>
<dbReference type="Proteomes" id="UP001159427">
    <property type="component" value="Unassembled WGS sequence"/>
</dbReference>
<gene>
    <name evidence="2" type="ORF">PEVE_00006492</name>
</gene>
<keyword evidence="1" id="KW-0732">Signal</keyword>
<proteinExistence type="predicted"/>
<accession>A0ABN8QQ00</accession>
<sequence>MLFLLIAAALICSTAAANSPCSSLYVSYDLSPNFNETIAHSIHSMTVQGLRLFNPRATEDNRVPTVNHDIHDEKHLVLPYAPEDPYGEDFSTETMNIMDAILSRIGLDDDGLGPNWSSTERIVHKFHMIDVWHRVREVYQEVEQNPPQDDLCECLLDTTSNGIYQAVHWVAEHYKSGTPITLLNRPIPKLKNAKSWKVWKKRLLYYYKRPSLYDSSLFLYCATKDF</sequence>
<protein>
    <submittedName>
        <fullName evidence="2">Uncharacterized protein</fullName>
    </submittedName>
</protein>
<comment type="caution">
    <text evidence="2">The sequence shown here is derived from an EMBL/GenBank/DDBJ whole genome shotgun (WGS) entry which is preliminary data.</text>
</comment>
<evidence type="ECO:0000313" key="2">
    <source>
        <dbReference type="EMBL" id="CAH3168426.1"/>
    </source>
</evidence>
<evidence type="ECO:0000256" key="1">
    <source>
        <dbReference type="SAM" id="SignalP"/>
    </source>
</evidence>
<evidence type="ECO:0000313" key="3">
    <source>
        <dbReference type="Proteomes" id="UP001159427"/>
    </source>
</evidence>
<keyword evidence="3" id="KW-1185">Reference proteome</keyword>
<name>A0ABN8QQ00_9CNID</name>
<reference evidence="2 3" key="1">
    <citation type="submission" date="2022-05" db="EMBL/GenBank/DDBJ databases">
        <authorList>
            <consortium name="Genoscope - CEA"/>
            <person name="William W."/>
        </authorList>
    </citation>
    <scope>NUCLEOTIDE SEQUENCE [LARGE SCALE GENOMIC DNA]</scope>
</reference>